<dbReference type="InterPro" id="IPR046111">
    <property type="entry name" value="DUF6048"/>
</dbReference>
<dbReference type="RefSeq" id="WP_011962891.1">
    <property type="nucleotide sequence ID" value="NZ_BJSV01000014.1"/>
</dbReference>
<dbReference type="KEGG" id="fpv:IA03_03670"/>
<evidence type="ECO:0000313" key="1">
    <source>
        <dbReference type="EMBL" id="QRE03177.1"/>
    </source>
</evidence>
<dbReference type="AlphaFoldDB" id="A0A7U2RVB4"/>
<protein>
    <recommendedName>
        <fullName evidence="3">Outer membrane protein beta-barrel domain-containing protein</fullName>
    </recommendedName>
</protein>
<dbReference type="Proteomes" id="UP000596329">
    <property type="component" value="Chromosome"/>
</dbReference>
<dbReference type="KEGG" id="fpw:IA04_03585"/>
<dbReference type="KEGG" id="fpq:IB65_03595"/>
<gene>
    <name evidence="1" type="ORF">H0H26_09740</name>
</gene>
<reference evidence="1 2" key="1">
    <citation type="submission" date="2020-07" db="EMBL/GenBank/DDBJ databases">
        <title>Genomic characterization of Flavobacterium psychrophilum strains.</title>
        <authorList>
            <person name="Castillo D."/>
            <person name="Jorgensen J."/>
            <person name="Middelboe M."/>
        </authorList>
    </citation>
    <scope>NUCLEOTIDE SEQUENCE [LARGE SCALE GENOMIC DNA]</scope>
    <source>
        <strain evidence="1 2">FPS-R7</strain>
    </source>
</reference>
<dbReference type="EMBL" id="CP059075">
    <property type="protein sequence ID" value="QRE03177.1"/>
    <property type="molecule type" value="Genomic_DNA"/>
</dbReference>
<sequence length="245" mass="28172">MTLRLYDLQLIAILILFLSFGSFAQDKKKDTLVPKTQRYGLRVGADLSKLARTFYDKNYKGIEFVGDYRLTKKMYLAAEIGNENKTTEENTVNFTTKGTYFKVGFDSNNYENWLDMENMIHIGLRYGVSTFSQELNSYKIYNTDTYFPTALPVAAGTKYDGLTAQWVEVVAGMKVELFNNLYAGFSVRMNYLVANKKPDNFDNLYIPGYNRTYDGKFGAGWNYTISYFIPLYKSSGKKKVNPKKK</sequence>
<dbReference type="KEGG" id="fpk:IA06_03620"/>
<accession>A0A7U2RVB4</accession>
<dbReference type="Pfam" id="PF19515">
    <property type="entry name" value="DUF6048"/>
    <property type="match status" value="1"/>
</dbReference>
<name>A0A7U2RVB4_FLAPS</name>
<dbReference type="OMA" id="YNAYENW"/>
<organism evidence="1 2">
    <name type="scientific">Flavobacterium psychrophilum</name>
    <dbReference type="NCBI Taxonomy" id="96345"/>
    <lineage>
        <taxon>Bacteria</taxon>
        <taxon>Pseudomonadati</taxon>
        <taxon>Bacteroidota</taxon>
        <taxon>Flavobacteriia</taxon>
        <taxon>Flavobacteriales</taxon>
        <taxon>Flavobacteriaceae</taxon>
        <taxon>Flavobacterium</taxon>
    </lineage>
</organism>
<proteinExistence type="predicted"/>
<dbReference type="GeneID" id="66552587"/>
<evidence type="ECO:0000313" key="2">
    <source>
        <dbReference type="Proteomes" id="UP000596329"/>
    </source>
</evidence>
<evidence type="ECO:0008006" key="3">
    <source>
        <dbReference type="Google" id="ProtNLM"/>
    </source>
</evidence>